<evidence type="ECO:0000256" key="3">
    <source>
        <dbReference type="ARBA" id="ARBA00023285"/>
    </source>
</evidence>
<dbReference type="EMBL" id="RXII01000001">
    <property type="protein sequence ID" value="RZN63734.1"/>
    <property type="molecule type" value="Genomic_DNA"/>
</dbReference>
<reference evidence="7 9" key="2">
    <citation type="journal article" date="2019" name="Nat. Microbiol.">
        <title>Wide diversity of methane and short-chain alkane metabolisms in uncultured archaea.</title>
        <authorList>
            <person name="Borrel G."/>
            <person name="Adam P.S."/>
            <person name="McKay L.J."/>
            <person name="Chen L.X."/>
            <person name="Sierra-Garcia I.N."/>
            <person name="Sieber C.M."/>
            <person name="Letourneur Q."/>
            <person name="Ghozlane A."/>
            <person name="Andersen G.L."/>
            <person name="Li W.J."/>
            <person name="Hallam S.J."/>
            <person name="Muyzer G."/>
            <person name="de Oliveira V.M."/>
            <person name="Inskeep W.P."/>
            <person name="Banfield J.F."/>
            <person name="Gribaldo S."/>
        </authorList>
    </citation>
    <scope>NUCLEOTIDE SEQUENCE [LARGE SCALE GENOMIC DNA]</scope>
    <source>
        <strain evidence="7">NM4</strain>
    </source>
</reference>
<dbReference type="PROSITE" id="PS51337">
    <property type="entry name" value="B12_BINDING_NTER"/>
    <property type="match status" value="1"/>
</dbReference>
<keyword evidence="8" id="KW-1185">Reference proteome</keyword>
<dbReference type="GO" id="GO:0005829">
    <property type="term" value="C:cytosol"/>
    <property type="evidence" value="ECO:0007669"/>
    <property type="project" value="TreeGrafter"/>
</dbReference>
<dbReference type="InterPro" id="IPR036594">
    <property type="entry name" value="Meth_synthase_dom"/>
</dbReference>
<proteinExistence type="inferred from homology"/>
<dbReference type="Gene3D" id="1.10.1240.10">
    <property type="entry name" value="Methionine synthase domain"/>
    <property type="match status" value="1"/>
</dbReference>
<dbReference type="Proteomes" id="UP000277582">
    <property type="component" value="Unassembled WGS sequence"/>
</dbReference>
<evidence type="ECO:0000259" key="5">
    <source>
        <dbReference type="PROSITE" id="PS51337"/>
    </source>
</evidence>
<dbReference type="Gene3D" id="3.40.50.280">
    <property type="entry name" value="Cobalamin-binding domain"/>
    <property type="match status" value="1"/>
</dbReference>
<dbReference type="EMBL" id="RCOS01000137">
    <property type="protein sequence ID" value="RSN72850.1"/>
    <property type="molecule type" value="Genomic_DNA"/>
</dbReference>
<dbReference type="GO" id="GO:0008705">
    <property type="term" value="F:methionine synthase activity"/>
    <property type="evidence" value="ECO:0007669"/>
    <property type="project" value="TreeGrafter"/>
</dbReference>
<dbReference type="Pfam" id="PF02607">
    <property type="entry name" value="B12-binding_2"/>
    <property type="match status" value="1"/>
</dbReference>
<dbReference type="PANTHER" id="PTHR45833">
    <property type="entry name" value="METHIONINE SYNTHASE"/>
    <property type="match status" value="1"/>
</dbReference>
<dbReference type="SUPFAM" id="SSF52242">
    <property type="entry name" value="Cobalamin (vitamin B12)-binding domain"/>
    <property type="match status" value="1"/>
</dbReference>
<dbReference type="FunFam" id="3.40.50.280:FF:000003">
    <property type="entry name" value="Dimethylamine methyltransferase corrinoid protein"/>
    <property type="match status" value="1"/>
</dbReference>
<evidence type="ECO:0000313" key="9">
    <source>
        <dbReference type="Proteomes" id="UP000316217"/>
    </source>
</evidence>
<dbReference type="Proteomes" id="UP000316217">
    <property type="component" value="Unassembled WGS sequence"/>
</dbReference>
<dbReference type="SUPFAM" id="SSF47644">
    <property type="entry name" value="Methionine synthase domain"/>
    <property type="match status" value="1"/>
</dbReference>
<keyword evidence="2" id="KW-0479">Metal-binding</keyword>
<comment type="similarity">
    <text evidence="1">Belongs to the methylamine corrinoid protein family.</text>
</comment>
<evidence type="ECO:0000259" key="4">
    <source>
        <dbReference type="PROSITE" id="PS51332"/>
    </source>
</evidence>
<evidence type="ECO:0000256" key="1">
    <source>
        <dbReference type="ARBA" id="ARBA00010854"/>
    </source>
</evidence>
<dbReference type="AlphaFoldDB" id="A0A429GG46"/>
<dbReference type="InterPro" id="IPR006158">
    <property type="entry name" value="Cobalamin-bd"/>
</dbReference>
<evidence type="ECO:0000313" key="7">
    <source>
        <dbReference type="EMBL" id="RZN63734.1"/>
    </source>
</evidence>
<keyword evidence="3" id="KW-0170">Cobalt</keyword>
<evidence type="ECO:0000313" key="6">
    <source>
        <dbReference type="EMBL" id="RSN72850.1"/>
    </source>
</evidence>
<protein>
    <submittedName>
        <fullName evidence="6">Cobalamin-binding protein</fullName>
    </submittedName>
</protein>
<dbReference type="GO" id="GO:0031419">
    <property type="term" value="F:cobalamin binding"/>
    <property type="evidence" value="ECO:0007669"/>
    <property type="project" value="InterPro"/>
</dbReference>
<dbReference type="PROSITE" id="PS51332">
    <property type="entry name" value="B12_BINDING"/>
    <property type="match status" value="1"/>
</dbReference>
<organism evidence="6 8">
    <name type="scientific">Candidatus Methanodesulfokora washburnensis</name>
    <dbReference type="NCBI Taxonomy" id="2478471"/>
    <lineage>
        <taxon>Archaea</taxon>
        <taxon>Thermoproteota</taxon>
        <taxon>Candidatus Korarchaeia</taxon>
        <taxon>Candidatus Korarchaeia incertae sedis</taxon>
        <taxon>Candidatus Methanodesulfokora</taxon>
    </lineage>
</organism>
<dbReference type="InterPro" id="IPR050554">
    <property type="entry name" value="Met_Synthase/Corrinoid"/>
</dbReference>
<dbReference type="GO" id="GO:0046872">
    <property type="term" value="F:metal ion binding"/>
    <property type="evidence" value="ECO:0007669"/>
    <property type="project" value="UniProtKB-KW"/>
</dbReference>
<evidence type="ECO:0000313" key="8">
    <source>
        <dbReference type="Proteomes" id="UP000277582"/>
    </source>
</evidence>
<gene>
    <name evidence="6" type="ORF">D6D85_12450</name>
    <name evidence="7" type="ORF">EF810_00085</name>
</gene>
<reference evidence="6 8" key="1">
    <citation type="submission" date="2018-10" db="EMBL/GenBank/DDBJ databases">
        <title>Co-occurring genomic capacity for anaerobic methane metabolism and dissimilatory sulfite reduction discovered in the Korarchaeota.</title>
        <authorList>
            <person name="Mckay L.J."/>
            <person name="Dlakic M."/>
            <person name="Fields M.W."/>
            <person name="Delmont T.O."/>
            <person name="Eren A.M."/>
            <person name="Jay Z.J."/>
            <person name="Klingelsmith K.B."/>
            <person name="Rusch D.B."/>
            <person name="Inskeep W.P."/>
        </authorList>
    </citation>
    <scope>NUCLEOTIDE SEQUENCE [LARGE SCALE GENOMIC DNA]</scope>
    <source>
        <strain evidence="6 8">MDKW</strain>
    </source>
</reference>
<feature type="domain" description="B12-binding N-terminal" evidence="5">
    <location>
        <begin position="44"/>
        <end position="137"/>
    </location>
</feature>
<comment type="caution">
    <text evidence="6">The sequence shown here is derived from an EMBL/GenBank/DDBJ whole genome shotgun (WGS) entry which is preliminary data.</text>
</comment>
<sequence length="284" mass="31036">MSYEGGDVMSIEELAKKIDFDYVHIRYNVVVEGPAIKPEDDPDVKKILPTEEPFRSIALAVLKADLKGVEEKVKEALKKIDPVKVIENGLGKGMDAVSALYAKALYFLPDVMLSADAMMAGVKLCEEKLGKATKKKGTVVSFVAEGDPHDIGKNLVVMFLRANGYEVIDLGRDVPNKEVIEAIKKHKPIMVTGTALMTTTMTAFPAIAEMMKKEGISVPVFGCGGGAVKRDFVESYDFSVYGVKAHHAPKLADAALAGKTWKELRYEYPKVVGEFVAEYADRMG</sequence>
<dbReference type="Pfam" id="PF02310">
    <property type="entry name" value="B12-binding"/>
    <property type="match status" value="1"/>
</dbReference>
<dbReference type="InterPro" id="IPR003759">
    <property type="entry name" value="Cbl-bd_cap"/>
</dbReference>
<dbReference type="SMART" id="SM01018">
    <property type="entry name" value="B12-binding_2"/>
    <property type="match status" value="1"/>
</dbReference>
<name>A0A429GG46_9CREN</name>
<dbReference type="InterPro" id="IPR036724">
    <property type="entry name" value="Cobalamin-bd_sf"/>
</dbReference>
<evidence type="ECO:0000256" key="2">
    <source>
        <dbReference type="ARBA" id="ARBA00022723"/>
    </source>
</evidence>
<accession>A0A429GG46</accession>
<feature type="domain" description="B12-binding" evidence="4">
    <location>
        <begin position="136"/>
        <end position="262"/>
    </location>
</feature>